<proteinExistence type="predicted"/>
<evidence type="ECO:0000313" key="2">
    <source>
        <dbReference type="EMBL" id="NNH75977.1"/>
    </source>
</evidence>
<dbReference type="RefSeq" id="WP_067529378.1">
    <property type="nucleotide sequence ID" value="NZ_JABELX010000032.1"/>
</dbReference>
<keyword evidence="3" id="KW-1185">Reference proteome</keyword>
<organism evidence="2 3">
    <name type="scientific">Nocardia uniformis</name>
    <dbReference type="NCBI Taxonomy" id="53432"/>
    <lineage>
        <taxon>Bacteria</taxon>
        <taxon>Bacillati</taxon>
        <taxon>Actinomycetota</taxon>
        <taxon>Actinomycetes</taxon>
        <taxon>Mycobacteriales</taxon>
        <taxon>Nocardiaceae</taxon>
        <taxon>Nocardia</taxon>
    </lineage>
</organism>
<accession>A0A849CGW0</accession>
<dbReference type="PANTHER" id="PTHR36151">
    <property type="entry name" value="BLR2777 PROTEIN"/>
    <property type="match status" value="1"/>
</dbReference>
<comment type="caution">
    <text evidence="2">The sequence shown here is derived from an EMBL/GenBank/DDBJ whole genome shotgun (WGS) entry which is preliminary data.</text>
</comment>
<dbReference type="PANTHER" id="PTHR36151:SF3">
    <property type="entry name" value="ER-BOUND OXYGENASE MPAB_MPAB'_RUBBER OXYGENASE CATALYTIC DOMAIN-CONTAINING PROTEIN"/>
    <property type="match status" value="1"/>
</dbReference>
<reference evidence="2 3" key="1">
    <citation type="submission" date="2020-05" db="EMBL/GenBank/DDBJ databases">
        <title>MicrobeNet Type strains.</title>
        <authorList>
            <person name="Nicholson A.C."/>
        </authorList>
    </citation>
    <scope>NUCLEOTIDE SEQUENCE [LARGE SCALE GENOMIC DNA]</scope>
    <source>
        <strain evidence="2 3">JCM 3224</strain>
    </source>
</reference>
<dbReference type="EMBL" id="JABELX010000032">
    <property type="protein sequence ID" value="NNH75977.1"/>
    <property type="molecule type" value="Genomic_DNA"/>
</dbReference>
<evidence type="ECO:0000259" key="1">
    <source>
        <dbReference type="Pfam" id="PF09995"/>
    </source>
</evidence>
<dbReference type="GO" id="GO:0016491">
    <property type="term" value="F:oxidoreductase activity"/>
    <property type="evidence" value="ECO:0007669"/>
    <property type="project" value="InterPro"/>
</dbReference>
<name>A0A849CGW0_9NOCA</name>
<sequence>MTTQTERPQFNAPVRKIREVDYGFFGPDSPTWKVWTAPTAVLGFQRSVTLEHFDPDLTAAVADVGGIYSDPRGRLDHTFAYFLIAAVGDSRMAIESAEHLMKVHAKATGIEPITGKRYSANNPDSQLWIHVTGWHSVLKCYEMFGPGPLSPAEEQRYWADCVIAAELQTCKSTDVPRSRAEVREYFAAVKPRLCSSDRAHRAMHYLLHTPFDRGFRLGFGSRLVAPAVIATLPRWMRETGGFDHPGIVDAGIRPAAKLAVAAISGDRAKLKVLGSAIGPMTARLYREHVEAGVPENPVVVTPAEARERYGSAGRRTGRTA</sequence>
<gene>
    <name evidence="2" type="ORF">HLB23_40045</name>
</gene>
<dbReference type="Pfam" id="PF09995">
    <property type="entry name" value="MPAB_Lcp_cat"/>
    <property type="match status" value="1"/>
</dbReference>
<feature type="domain" description="ER-bound oxygenase mpaB/mpaB'/Rubber oxygenase catalytic" evidence="1">
    <location>
        <begin position="32"/>
        <end position="245"/>
    </location>
</feature>
<protein>
    <submittedName>
        <fullName evidence="2">DUF2236 domain-containing protein</fullName>
    </submittedName>
</protein>
<evidence type="ECO:0000313" key="3">
    <source>
        <dbReference type="Proteomes" id="UP000586827"/>
    </source>
</evidence>
<dbReference type="InterPro" id="IPR018713">
    <property type="entry name" value="MPAB/Lcp_cat_dom"/>
</dbReference>
<dbReference type="AlphaFoldDB" id="A0A849CGW0"/>
<dbReference type="Proteomes" id="UP000586827">
    <property type="component" value="Unassembled WGS sequence"/>
</dbReference>